<organism evidence="1 2">
    <name type="scientific">Dryococelus australis</name>
    <dbReference type="NCBI Taxonomy" id="614101"/>
    <lineage>
        <taxon>Eukaryota</taxon>
        <taxon>Metazoa</taxon>
        <taxon>Ecdysozoa</taxon>
        <taxon>Arthropoda</taxon>
        <taxon>Hexapoda</taxon>
        <taxon>Insecta</taxon>
        <taxon>Pterygota</taxon>
        <taxon>Neoptera</taxon>
        <taxon>Polyneoptera</taxon>
        <taxon>Phasmatodea</taxon>
        <taxon>Verophasmatodea</taxon>
        <taxon>Anareolatae</taxon>
        <taxon>Phasmatidae</taxon>
        <taxon>Eurycanthinae</taxon>
        <taxon>Dryococelus</taxon>
    </lineage>
</organism>
<accession>A0ABQ9IC10</accession>
<comment type="caution">
    <text evidence="1">The sequence shown here is derived from an EMBL/GenBank/DDBJ whole genome shotgun (WGS) entry which is preliminary data.</text>
</comment>
<evidence type="ECO:0000313" key="1">
    <source>
        <dbReference type="EMBL" id="KAJ8893438.1"/>
    </source>
</evidence>
<gene>
    <name evidence="1" type="ORF">PR048_006036</name>
</gene>
<name>A0ABQ9IC10_9NEOP</name>
<proteinExistence type="predicted"/>
<protein>
    <submittedName>
        <fullName evidence="1">Uncharacterized protein</fullName>
    </submittedName>
</protein>
<keyword evidence="2" id="KW-1185">Reference proteome</keyword>
<dbReference type="Proteomes" id="UP001159363">
    <property type="component" value="Chromosome 2"/>
</dbReference>
<sequence>MRSYYIKVANLLKTKLCNLTVENKDTNPNKHLEYIGINKATETKKLNKHSKILCPWASLQYMQLILTRDKLYKKYLKKGTTLALNWNSMN</sequence>
<evidence type="ECO:0000313" key="2">
    <source>
        <dbReference type="Proteomes" id="UP001159363"/>
    </source>
</evidence>
<dbReference type="EMBL" id="JARBHB010000002">
    <property type="protein sequence ID" value="KAJ8893438.1"/>
    <property type="molecule type" value="Genomic_DNA"/>
</dbReference>
<reference evidence="1 2" key="1">
    <citation type="submission" date="2023-02" db="EMBL/GenBank/DDBJ databases">
        <title>LHISI_Scaffold_Assembly.</title>
        <authorList>
            <person name="Stuart O.P."/>
            <person name="Cleave R."/>
            <person name="Magrath M.J.L."/>
            <person name="Mikheyev A.S."/>
        </authorList>
    </citation>
    <scope>NUCLEOTIDE SEQUENCE [LARGE SCALE GENOMIC DNA]</scope>
    <source>
        <strain evidence="1">Daus_M_001</strain>
        <tissue evidence="1">Leg muscle</tissue>
    </source>
</reference>